<keyword evidence="5 8" id="KW-0812">Transmembrane</keyword>
<evidence type="ECO:0000256" key="1">
    <source>
        <dbReference type="ARBA" id="ARBA00004429"/>
    </source>
</evidence>
<evidence type="ECO:0000259" key="9">
    <source>
        <dbReference type="Pfam" id="PF00482"/>
    </source>
</evidence>
<dbReference type="EMBL" id="OBDZ01000001">
    <property type="protein sequence ID" value="SNY05578.1"/>
    <property type="molecule type" value="Genomic_DNA"/>
</dbReference>
<dbReference type="Proteomes" id="UP000219573">
    <property type="component" value="Unassembled WGS sequence"/>
</dbReference>
<feature type="domain" description="Type II secretion system protein GspF" evidence="9">
    <location>
        <begin position="76"/>
        <end position="199"/>
    </location>
</feature>
<evidence type="ECO:0000256" key="7">
    <source>
        <dbReference type="ARBA" id="ARBA00023136"/>
    </source>
</evidence>
<dbReference type="PRINTS" id="PR00812">
    <property type="entry name" value="BCTERIALGSPF"/>
</dbReference>
<sequence length="409" mass="46772">MRLIDKVFNYRVRDASSKVLSGHLNAQSRKIAIRRLRNQGYYVVEIEEQGKSFFTLSWDYPFNRFKRVDLRELAVFSRQLSTLIESGIPLVAALKLLTEETDHPKMKSALSDIRKNVEQGMYLADALEQEKDIFPEILIKMVATGEQVGALAYVLNEMSEYFIRERKFKRELLSIISYPTIILVMTIVVGLFIVTNILPKFVNLFVKMRLEPPLLTKILLAGGTFIAEHWYLLILFFNLIILALNYYYRQDEGRYKVDSLLLKLPIVGTLIIKMEIARFTKSLSLLSRSGLPILQSLDTLSGSIYNSVLAKTISEAKKEIQGGKSLTATLKDNPFFSKMVLKMLKTGEETGKLEEMLLSISELYEQDFKEGLDGVMSMLEPALILLLGLVIIFIIFSTMMPMYQMINQV</sequence>
<dbReference type="Gene3D" id="1.20.81.30">
    <property type="entry name" value="Type II secretion system (T2SS), domain F"/>
    <property type="match status" value="2"/>
</dbReference>
<accession>A0A285F2R2</accession>
<evidence type="ECO:0000256" key="6">
    <source>
        <dbReference type="ARBA" id="ARBA00022989"/>
    </source>
</evidence>
<keyword evidence="6 8" id="KW-1133">Transmembrane helix</keyword>
<evidence type="ECO:0000256" key="4">
    <source>
        <dbReference type="ARBA" id="ARBA00022519"/>
    </source>
</evidence>
<keyword evidence="4" id="KW-0997">Cell inner membrane</keyword>
<evidence type="ECO:0000256" key="5">
    <source>
        <dbReference type="ARBA" id="ARBA00022692"/>
    </source>
</evidence>
<feature type="transmembrane region" description="Helical" evidence="8">
    <location>
        <begin position="172"/>
        <end position="198"/>
    </location>
</feature>
<dbReference type="InterPro" id="IPR018076">
    <property type="entry name" value="T2SS_GspF_dom"/>
</dbReference>
<comment type="subcellular location">
    <subcellularLocation>
        <location evidence="1">Cell inner membrane</location>
        <topology evidence="1">Multi-pass membrane protein</topology>
    </subcellularLocation>
</comment>
<comment type="similarity">
    <text evidence="2">Belongs to the GSP F family.</text>
</comment>
<dbReference type="PANTHER" id="PTHR30012">
    <property type="entry name" value="GENERAL SECRETION PATHWAY PROTEIN"/>
    <property type="match status" value="1"/>
</dbReference>
<keyword evidence="7 8" id="KW-0472">Membrane</keyword>
<dbReference type="AlphaFoldDB" id="A0A285F2R2"/>
<name>A0A285F2R2_9FIRM</name>
<feature type="domain" description="Type II secretion system protein GspF" evidence="9">
    <location>
        <begin position="279"/>
        <end position="401"/>
    </location>
</feature>
<dbReference type="InterPro" id="IPR042094">
    <property type="entry name" value="T2SS_GspF_sf"/>
</dbReference>
<dbReference type="RefSeq" id="WP_097016137.1">
    <property type="nucleotide sequence ID" value="NZ_OBDZ01000001.1"/>
</dbReference>
<evidence type="ECO:0000256" key="3">
    <source>
        <dbReference type="ARBA" id="ARBA00022475"/>
    </source>
</evidence>
<protein>
    <submittedName>
        <fullName evidence="10">Type II secretion system protein F (GspF)</fullName>
    </submittedName>
</protein>
<keyword evidence="11" id="KW-1185">Reference proteome</keyword>
<dbReference type="STRING" id="1413210.U472_10220"/>
<dbReference type="GO" id="GO:0005886">
    <property type="term" value="C:plasma membrane"/>
    <property type="evidence" value="ECO:0007669"/>
    <property type="project" value="UniProtKB-SubCell"/>
</dbReference>
<dbReference type="InterPro" id="IPR003004">
    <property type="entry name" value="GspF/PilC"/>
</dbReference>
<evidence type="ECO:0000313" key="11">
    <source>
        <dbReference type="Proteomes" id="UP000219573"/>
    </source>
</evidence>
<organism evidence="10 11">
    <name type="scientific">Orenia metallireducens</name>
    <dbReference type="NCBI Taxonomy" id="1413210"/>
    <lineage>
        <taxon>Bacteria</taxon>
        <taxon>Bacillati</taxon>
        <taxon>Bacillota</taxon>
        <taxon>Clostridia</taxon>
        <taxon>Halanaerobiales</taxon>
        <taxon>Halobacteroidaceae</taxon>
        <taxon>Orenia</taxon>
    </lineage>
</organism>
<dbReference type="Pfam" id="PF00482">
    <property type="entry name" value="T2SSF"/>
    <property type="match status" value="2"/>
</dbReference>
<gene>
    <name evidence="10" type="ORF">SAMN06265827_10190</name>
</gene>
<dbReference type="FunFam" id="1.20.81.30:FF:000001">
    <property type="entry name" value="Type II secretion system protein F"/>
    <property type="match status" value="2"/>
</dbReference>
<evidence type="ECO:0000256" key="2">
    <source>
        <dbReference type="ARBA" id="ARBA00005745"/>
    </source>
</evidence>
<feature type="transmembrane region" description="Helical" evidence="8">
    <location>
        <begin position="382"/>
        <end position="403"/>
    </location>
</feature>
<reference evidence="11" key="1">
    <citation type="submission" date="2017-09" db="EMBL/GenBank/DDBJ databases">
        <authorList>
            <person name="Varghese N."/>
            <person name="Submissions S."/>
        </authorList>
    </citation>
    <scope>NUCLEOTIDE SEQUENCE [LARGE SCALE GENOMIC DNA]</scope>
    <source>
        <strain evidence="11">MSL47</strain>
    </source>
</reference>
<keyword evidence="3" id="KW-1003">Cell membrane</keyword>
<dbReference type="OrthoDB" id="9805682at2"/>
<dbReference type="PANTHER" id="PTHR30012:SF0">
    <property type="entry name" value="TYPE II SECRETION SYSTEM PROTEIN F-RELATED"/>
    <property type="match status" value="1"/>
</dbReference>
<feature type="transmembrane region" description="Helical" evidence="8">
    <location>
        <begin position="218"/>
        <end position="248"/>
    </location>
</feature>
<proteinExistence type="inferred from homology"/>
<evidence type="ECO:0000256" key="8">
    <source>
        <dbReference type="SAM" id="Phobius"/>
    </source>
</evidence>
<evidence type="ECO:0000313" key="10">
    <source>
        <dbReference type="EMBL" id="SNY05578.1"/>
    </source>
</evidence>